<dbReference type="Gene3D" id="1.10.260.40">
    <property type="entry name" value="lambda repressor-like DNA-binding domains"/>
    <property type="match status" value="1"/>
</dbReference>
<evidence type="ECO:0000259" key="4">
    <source>
        <dbReference type="PROSITE" id="PS50932"/>
    </source>
</evidence>
<dbReference type="SUPFAM" id="SSF53822">
    <property type="entry name" value="Periplasmic binding protein-like I"/>
    <property type="match status" value="1"/>
</dbReference>
<comment type="caution">
    <text evidence="5">The sequence shown here is derived from an EMBL/GenBank/DDBJ whole genome shotgun (WGS) entry which is preliminary data.</text>
</comment>
<dbReference type="Pfam" id="PF00356">
    <property type="entry name" value="LacI"/>
    <property type="match status" value="1"/>
</dbReference>
<dbReference type="GO" id="GO:0003700">
    <property type="term" value="F:DNA-binding transcription factor activity"/>
    <property type="evidence" value="ECO:0007669"/>
    <property type="project" value="TreeGrafter"/>
</dbReference>
<accession>A0A917P9G2</accession>
<dbReference type="AlphaFoldDB" id="A0A917P9G2"/>
<dbReference type="CDD" id="cd01392">
    <property type="entry name" value="HTH_LacI"/>
    <property type="match status" value="1"/>
</dbReference>
<keyword evidence="1" id="KW-0805">Transcription regulation</keyword>
<reference evidence="5" key="2">
    <citation type="submission" date="2020-09" db="EMBL/GenBank/DDBJ databases">
        <authorList>
            <person name="Sun Q."/>
            <person name="Ohkuma M."/>
        </authorList>
    </citation>
    <scope>NUCLEOTIDE SEQUENCE</scope>
    <source>
        <strain evidence="5">JCM 14371</strain>
    </source>
</reference>
<name>A0A917P9G2_9DEIO</name>
<dbReference type="PANTHER" id="PTHR30146:SF109">
    <property type="entry name" value="HTH-TYPE TRANSCRIPTIONAL REGULATOR GALS"/>
    <property type="match status" value="1"/>
</dbReference>
<dbReference type="RefSeq" id="WP_188961129.1">
    <property type="nucleotide sequence ID" value="NZ_BMOE01000002.1"/>
</dbReference>
<organism evidence="5 6">
    <name type="scientific">Deinococcus aquiradiocola</name>
    <dbReference type="NCBI Taxonomy" id="393059"/>
    <lineage>
        <taxon>Bacteria</taxon>
        <taxon>Thermotogati</taxon>
        <taxon>Deinococcota</taxon>
        <taxon>Deinococci</taxon>
        <taxon>Deinococcales</taxon>
        <taxon>Deinococcaceae</taxon>
        <taxon>Deinococcus</taxon>
    </lineage>
</organism>
<evidence type="ECO:0000313" key="5">
    <source>
        <dbReference type="EMBL" id="GGJ67413.1"/>
    </source>
</evidence>
<keyword evidence="2" id="KW-0238">DNA-binding</keyword>
<reference evidence="5" key="1">
    <citation type="journal article" date="2014" name="Int. J. Syst. Evol. Microbiol.">
        <title>Complete genome sequence of Corynebacterium casei LMG S-19264T (=DSM 44701T), isolated from a smear-ripened cheese.</title>
        <authorList>
            <consortium name="US DOE Joint Genome Institute (JGI-PGF)"/>
            <person name="Walter F."/>
            <person name="Albersmeier A."/>
            <person name="Kalinowski J."/>
            <person name="Ruckert C."/>
        </authorList>
    </citation>
    <scope>NUCLEOTIDE SEQUENCE</scope>
    <source>
        <strain evidence="5">JCM 14371</strain>
    </source>
</reference>
<dbReference type="CDD" id="cd06267">
    <property type="entry name" value="PBP1_LacI_sugar_binding-like"/>
    <property type="match status" value="1"/>
</dbReference>
<proteinExistence type="predicted"/>
<dbReference type="InterPro" id="IPR028082">
    <property type="entry name" value="Peripla_BP_I"/>
</dbReference>
<evidence type="ECO:0000256" key="3">
    <source>
        <dbReference type="ARBA" id="ARBA00023163"/>
    </source>
</evidence>
<evidence type="ECO:0000256" key="2">
    <source>
        <dbReference type="ARBA" id="ARBA00023125"/>
    </source>
</evidence>
<dbReference type="Pfam" id="PF00532">
    <property type="entry name" value="Peripla_BP_1"/>
    <property type="match status" value="1"/>
</dbReference>
<dbReference type="Proteomes" id="UP000635726">
    <property type="component" value="Unassembled WGS sequence"/>
</dbReference>
<dbReference type="InterPro" id="IPR010982">
    <property type="entry name" value="Lambda_DNA-bd_dom_sf"/>
</dbReference>
<dbReference type="GO" id="GO:0000976">
    <property type="term" value="F:transcription cis-regulatory region binding"/>
    <property type="evidence" value="ECO:0007669"/>
    <property type="project" value="TreeGrafter"/>
</dbReference>
<dbReference type="PANTHER" id="PTHR30146">
    <property type="entry name" value="LACI-RELATED TRANSCRIPTIONAL REPRESSOR"/>
    <property type="match status" value="1"/>
</dbReference>
<protein>
    <submittedName>
        <fullName evidence="5">LacI family transcriptional regulator</fullName>
    </submittedName>
</protein>
<dbReference type="PROSITE" id="PS00356">
    <property type="entry name" value="HTH_LACI_1"/>
    <property type="match status" value="1"/>
</dbReference>
<keyword evidence="3" id="KW-0804">Transcription</keyword>
<dbReference type="InterPro" id="IPR000843">
    <property type="entry name" value="HTH_LacI"/>
</dbReference>
<evidence type="ECO:0000256" key="1">
    <source>
        <dbReference type="ARBA" id="ARBA00023015"/>
    </source>
</evidence>
<dbReference type="SMART" id="SM00354">
    <property type="entry name" value="HTH_LACI"/>
    <property type="match status" value="1"/>
</dbReference>
<sequence>MSRRPTMHDVARIAGVSAKTVSRVVNNETPVDPLTRARVQQAIAELGFRRNEQARSLRPGQTSALIGLVTGDLGNPFYSAIARGIEDVAHRRGHLLLTTSSDERPDRERQLIDALLQHNIEGLIIVPTLGQHDYLSPAFLRGLPVVAVDRPVHTHPPLDTVLLDNRHGAALAVTSLLQAGHTRVAVIDGESAVFTGAERIAGYHDAHRQQKVTPDATLLRQGFHGETQAETAMTDLLDLPAPPTAVFATNNRIAIGALNGMHRRKHWIPLAVFDDFDLAGMLPTPVTVVAYDAVEMGRQAAELLFARLDGLSADPQVRTLPVTVHQRGPGNLAVN</sequence>
<gene>
    <name evidence="5" type="primary">lacI</name>
    <name evidence="5" type="ORF">GCM10008939_09600</name>
</gene>
<dbReference type="PROSITE" id="PS50932">
    <property type="entry name" value="HTH_LACI_2"/>
    <property type="match status" value="1"/>
</dbReference>
<evidence type="ECO:0000313" key="6">
    <source>
        <dbReference type="Proteomes" id="UP000635726"/>
    </source>
</evidence>
<keyword evidence="6" id="KW-1185">Reference proteome</keyword>
<dbReference type="SUPFAM" id="SSF47413">
    <property type="entry name" value="lambda repressor-like DNA-binding domains"/>
    <property type="match status" value="1"/>
</dbReference>
<dbReference type="Gene3D" id="3.40.50.2300">
    <property type="match status" value="2"/>
</dbReference>
<dbReference type="PRINTS" id="PR00036">
    <property type="entry name" value="HTHLACI"/>
</dbReference>
<dbReference type="InterPro" id="IPR001761">
    <property type="entry name" value="Peripla_BP/Lac1_sug-bd_dom"/>
</dbReference>
<dbReference type="EMBL" id="BMOE01000002">
    <property type="protein sequence ID" value="GGJ67413.1"/>
    <property type="molecule type" value="Genomic_DNA"/>
</dbReference>
<feature type="domain" description="HTH lacI-type" evidence="4">
    <location>
        <begin position="5"/>
        <end position="59"/>
    </location>
</feature>